<accession>A0AAV1QRL9</accession>
<dbReference type="EMBL" id="CAWUPB010000319">
    <property type="protein sequence ID" value="CAK7324407.1"/>
    <property type="molecule type" value="Genomic_DNA"/>
</dbReference>
<protein>
    <submittedName>
        <fullName evidence="2">Uncharacterized protein</fullName>
    </submittedName>
</protein>
<evidence type="ECO:0000313" key="3">
    <source>
        <dbReference type="Proteomes" id="UP001314170"/>
    </source>
</evidence>
<dbReference type="AlphaFoldDB" id="A0AAV1QRL9"/>
<feature type="region of interest" description="Disordered" evidence="1">
    <location>
        <begin position="1"/>
        <end position="87"/>
    </location>
</feature>
<name>A0AAV1QRL9_9ROSI</name>
<keyword evidence="3" id="KW-1185">Reference proteome</keyword>
<reference evidence="2 3" key="1">
    <citation type="submission" date="2024-01" db="EMBL/GenBank/DDBJ databases">
        <authorList>
            <person name="Waweru B."/>
        </authorList>
    </citation>
    <scope>NUCLEOTIDE SEQUENCE [LARGE SCALE GENOMIC DNA]</scope>
</reference>
<proteinExistence type="predicted"/>
<organism evidence="2 3">
    <name type="scientific">Dovyalis caffra</name>
    <dbReference type="NCBI Taxonomy" id="77055"/>
    <lineage>
        <taxon>Eukaryota</taxon>
        <taxon>Viridiplantae</taxon>
        <taxon>Streptophyta</taxon>
        <taxon>Embryophyta</taxon>
        <taxon>Tracheophyta</taxon>
        <taxon>Spermatophyta</taxon>
        <taxon>Magnoliopsida</taxon>
        <taxon>eudicotyledons</taxon>
        <taxon>Gunneridae</taxon>
        <taxon>Pentapetalae</taxon>
        <taxon>rosids</taxon>
        <taxon>fabids</taxon>
        <taxon>Malpighiales</taxon>
        <taxon>Salicaceae</taxon>
        <taxon>Flacourtieae</taxon>
        <taxon>Dovyalis</taxon>
    </lineage>
</organism>
<gene>
    <name evidence="2" type="ORF">DCAF_LOCUS2052</name>
</gene>
<comment type="caution">
    <text evidence="2">The sequence shown here is derived from an EMBL/GenBank/DDBJ whole genome shotgun (WGS) entry which is preliminary data.</text>
</comment>
<dbReference type="Proteomes" id="UP001314170">
    <property type="component" value="Unassembled WGS sequence"/>
</dbReference>
<sequence>MGPVRQFRGGGAKREQKNDSFGSTSFFSPKTQNQWNRERSKQSQSFARSKTRKRSSRISASFPRPTKIQESRPILIQKKSEGAPGGKRLSIIVARLPNLNYLIGLTKASQQEIISLMNGILSRGPARLPIKEAESKRKLTRKLFELSPPERVEKGRSDSS</sequence>
<evidence type="ECO:0000256" key="1">
    <source>
        <dbReference type="SAM" id="MobiDB-lite"/>
    </source>
</evidence>
<feature type="compositionally biased region" description="Polar residues" evidence="1">
    <location>
        <begin position="19"/>
        <end position="35"/>
    </location>
</feature>
<evidence type="ECO:0000313" key="2">
    <source>
        <dbReference type="EMBL" id="CAK7324407.1"/>
    </source>
</evidence>